<organism evidence="1 2">
    <name type="scientific">Cricetibacter osteomyelitidis</name>
    <dbReference type="NCBI Taxonomy" id="1521931"/>
    <lineage>
        <taxon>Bacteria</taxon>
        <taxon>Pseudomonadati</taxon>
        <taxon>Pseudomonadota</taxon>
        <taxon>Gammaproteobacteria</taxon>
        <taxon>Pasteurellales</taxon>
        <taxon>Pasteurellaceae</taxon>
        <taxon>Cricetibacter</taxon>
    </lineage>
</organism>
<dbReference type="AlphaFoldDB" id="A0A4R2SWZ7"/>
<dbReference type="EMBL" id="SLYB01000019">
    <property type="protein sequence ID" value="TCP93421.1"/>
    <property type="molecule type" value="Genomic_DNA"/>
</dbReference>
<sequence>MMISGLFIGGLLVGVILQRGQFCLSRHLRNIIFQ</sequence>
<reference evidence="1 2" key="1">
    <citation type="submission" date="2019-03" db="EMBL/GenBank/DDBJ databases">
        <title>Genomic Encyclopedia of Type Strains, Phase IV (KMG-IV): sequencing the most valuable type-strain genomes for metagenomic binning, comparative biology and taxonomic classification.</title>
        <authorList>
            <person name="Goeker M."/>
        </authorList>
    </citation>
    <scope>NUCLEOTIDE SEQUENCE [LARGE SCALE GENOMIC DNA]</scope>
    <source>
        <strain evidence="1 2">DSM 28404</strain>
    </source>
</reference>
<evidence type="ECO:0000313" key="1">
    <source>
        <dbReference type="EMBL" id="TCP93421.1"/>
    </source>
</evidence>
<dbReference type="Proteomes" id="UP000295763">
    <property type="component" value="Unassembled WGS sequence"/>
</dbReference>
<accession>A0A4R2SWZ7</accession>
<name>A0A4R2SWZ7_9PAST</name>
<protein>
    <recommendedName>
        <fullName evidence="3">Sulphur transport domain-containing protein</fullName>
    </recommendedName>
</protein>
<gene>
    <name evidence="1" type="ORF">EDC44_11919</name>
</gene>
<evidence type="ECO:0000313" key="2">
    <source>
        <dbReference type="Proteomes" id="UP000295763"/>
    </source>
</evidence>
<evidence type="ECO:0008006" key="3">
    <source>
        <dbReference type="Google" id="ProtNLM"/>
    </source>
</evidence>
<proteinExistence type="predicted"/>
<comment type="caution">
    <text evidence="1">The sequence shown here is derived from an EMBL/GenBank/DDBJ whole genome shotgun (WGS) entry which is preliminary data.</text>
</comment>
<keyword evidence="2" id="KW-1185">Reference proteome</keyword>